<keyword evidence="5" id="KW-0449">Lipoprotein</keyword>
<dbReference type="InterPro" id="IPR006059">
    <property type="entry name" value="SBP"/>
</dbReference>
<evidence type="ECO:0000256" key="6">
    <source>
        <dbReference type="SAM" id="SignalP"/>
    </source>
</evidence>
<evidence type="ECO:0000256" key="5">
    <source>
        <dbReference type="ARBA" id="ARBA00023288"/>
    </source>
</evidence>
<dbReference type="CDD" id="cd13585">
    <property type="entry name" value="PBP2_TMBP_like"/>
    <property type="match status" value="1"/>
</dbReference>
<evidence type="ECO:0000256" key="3">
    <source>
        <dbReference type="ARBA" id="ARBA00023136"/>
    </source>
</evidence>
<keyword evidence="1" id="KW-1003">Cell membrane</keyword>
<keyword evidence="2 6" id="KW-0732">Signal</keyword>
<dbReference type="Gene3D" id="3.40.190.10">
    <property type="entry name" value="Periplasmic binding protein-like II"/>
    <property type="match status" value="1"/>
</dbReference>
<dbReference type="Pfam" id="PF01547">
    <property type="entry name" value="SBP_bac_1"/>
    <property type="match status" value="1"/>
</dbReference>
<evidence type="ECO:0000256" key="1">
    <source>
        <dbReference type="ARBA" id="ARBA00022475"/>
    </source>
</evidence>
<sequence length="447" mass="46893">MGKSRTILGATGAMVCVSLVAACGGQPGSQSSAAPSAPAAASSAAAGAPVTIEWWGWAPGYEDAAKAWNASHPDVQVKFTQTQPGTQGGYQRMLAAVKAGNAPCLAQVGAETLPSFLVEGALEDITAHAQPYNAKFQPWTLNTVTFGGKQFGIPVDSGPMGMFYRKDIFDKHGIEVPKTWDEYAAAAEKLRKADPEVSITTFSPEDMYGFAGFAQQAGAKWFGISGDAWQVRMNDEATVKVANYWQGLIDKKLVDVMPGWSDGLWKNYTDGKSATFVGAVWMTKVLEDSISKTSGKWAVAPMPVWDASSPSVGNVGGSPNAVLKGCANPKEAVDFAAWLSTDATAFNDLIDKGGLFPVTVDGGSLPNMSGARPFYGDQKVFQVFAEASKNVSPDFSWGPTMPAVNSVFGEAFAKAANGKGGTLAEAMATIQDKAVASLKDKGLTVAP</sequence>
<dbReference type="PANTHER" id="PTHR43649">
    <property type="entry name" value="ARABINOSE-BINDING PROTEIN-RELATED"/>
    <property type="match status" value="1"/>
</dbReference>
<name>A0ABV5Q5K9_9ACTN</name>
<evidence type="ECO:0000256" key="4">
    <source>
        <dbReference type="ARBA" id="ARBA00023139"/>
    </source>
</evidence>
<keyword evidence="3" id="KW-0472">Membrane</keyword>
<dbReference type="InterPro" id="IPR050490">
    <property type="entry name" value="Bact_solute-bd_prot1"/>
</dbReference>
<gene>
    <name evidence="7" type="ORF">ACFFRN_29570</name>
</gene>
<dbReference type="PROSITE" id="PS51257">
    <property type="entry name" value="PROKAR_LIPOPROTEIN"/>
    <property type="match status" value="1"/>
</dbReference>
<dbReference type="RefSeq" id="WP_346120886.1">
    <property type="nucleotide sequence ID" value="NZ_BAAAXC010000012.1"/>
</dbReference>
<keyword evidence="4" id="KW-0564">Palmitate</keyword>
<comment type="caution">
    <text evidence="7">The sequence shown here is derived from an EMBL/GenBank/DDBJ whole genome shotgun (WGS) entry which is preliminary data.</text>
</comment>
<evidence type="ECO:0000313" key="7">
    <source>
        <dbReference type="EMBL" id="MFB9530763.1"/>
    </source>
</evidence>
<dbReference type="PANTHER" id="PTHR43649:SF33">
    <property type="entry name" value="POLYGALACTURONAN_RHAMNOGALACTURONAN-BINDING PROTEIN YTCQ"/>
    <property type="match status" value="1"/>
</dbReference>
<dbReference type="SUPFAM" id="SSF53850">
    <property type="entry name" value="Periplasmic binding protein-like II"/>
    <property type="match status" value="1"/>
</dbReference>
<feature type="signal peptide" evidence="6">
    <location>
        <begin position="1"/>
        <end position="21"/>
    </location>
</feature>
<protein>
    <submittedName>
        <fullName evidence="7">ABC transporter substrate-binding protein</fullName>
    </submittedName>
</protein>
<organism evidence="7 8">
    <name type="scientific">Nonomuraea roseola</name>
    <dbReference type="NCBI Taxonomy" id="46179"/>
    <lineage>
        <taxon>Bacteria</taxon>
        <taxon>Bacillati</taxon>
        <taxon>Actinomycetota</taxon>
        <taxon>Actinomycetes</taxon>
        <taxon>Streptosporangiales</taxon>
        <taxon>Streptosporangiaceae</taxon>
        <taxon>Nonomuraea</taxon>
    </lineage>
</organism>
<evidence type="ECO:0000256" key="2">
    <source>
        <dbReference type="ARBA" id="ARBA00022729"/>
    </source>
</evidence>
<keyword evidence="8" id="KW-1185">Reference proteome</keyword>
<proteinExistence type="predicted"/>
<feature type="chain" id="PRO_5046004877" evidence="6">
    <location>
        <begin position="22"/>
        <end position="447"/>
    </location>
</feature>
<accession>A0ABV5Q5K9</accession>
<reference evidence="7 8" key="1">
    <citation type="submission" date="2024-09" db="EMBL/GenBank/DDBJ databases">
        <authorList>
            <person name="Sun Q."/>
            <person name="Mori K."/>
        </authorList>
    </citation>
    <scope>NUCLEOTIDE SEQUENCE [LARGE SCALE GENOMIC DNA]</scope>
    <source>
        <strain evidence="7 8">JCM 3323</strain>
    </source>
</reference>
<evidence type="ECO:0000313" key="8">
    <source>
        <dbReference type="Proteomes" id="UP001589646"/>
    </source>
</evidence>
<dbReference type="EMBL" id="JBHMCE010000009">
    <property type="protein sequence ID" value="MFB9530763.1"/>
    <property type="molecule type" value="Genomic_DNA"/>
</dbReference>
<dbReference type="Proteomes" id="UP001589646">
    <property type="component" value="Unassembled WGS sequence"/>
</dbReference>